<feature type="region of interest" description="Disordered" evidence="1">
    <location>
        <begin position="432"/>
        <end position="455"/>
    </location>
</feature>
<feature type="region of interest" description="Disordered" evidence="1">
    <location>
        <begin position="258"/>
        <end position="287"/>
    </location>
</feature>
<feature type="region of interest" description="Disordered" evidence="1">
    <location>
        <begin position="168"/>
        <end position="200"/>
    </location>
</feature>
<evidence type="ECO:0000313" key="3">
    <source>
        <dbReference type="Proteomes" id="UP000252680"/>
    </source>
</evidence>
<feature type="compositionally biased region" description="Pro residues" evidence="1">
    <location>
        <begin position="62"/>
        <end position="77"/>
    </location>
</feature>
<protein>
    <submittedName>
        <fullName evidence="2">Uncharacterized protein</fullName>
    </submittedName>
</protein>
<comment type="caution">
    <text evidence="2">The sequence shown here is derived from an EMBL/GenBank/DDBJ whole genome shotgun (WGS) entry which is preliminary data.</text>
</comment>
<feature type="compositionally biased region" description="Pro residues" evidence="1">
    <location>
        <begin position="437"/>
        <end position="447"/>
    </location>
</feature>
<evidence type="ECO:0000313" key="2">
    <source>
        <dbReference type="EMBL" id="RBM07755.1"/>
    </source>
</evidence>
<feature type="compositionally biased region" description="Low complexity" evidence="1">
    <location>
        <begin position="78"/>
        <end position="96"/>
    </location>
</feature>
<gene>
    <name evidence="2" type="ORF">NJLHNGOC_06995</name>
</gene>
<feature type="region of interest" description="Disordered" evidence="1">
    <location>
        <begin position="40"/>
        <end position="142"/>
    </location>
</feature>
<sequence>MMPDPMPSPGVDARAGRPATTWEIVLRAVAGAVRALRRMAGRARGASPVAWPREGGGMADVPPVPPRPSHCPAPPSLSLPAPLSAPASVLPDLSPARQDGGASRTRGAVRSGASRRDMGGGTPDGGTAPRGHVPPGRGASPVTVAAGAPWFWRSWSRKPLSRDARPVAGASHALSSTGGGEDVRDAASSPRGDMAALPAPARAGRGARAVVAGGVVPDGMERVTAVPSTPSRRGRDAEVPVAAARGAGDASAVPIAAGKEESPASAPLSEGASGPASGPMSDVVSGSVPRPVLHRVLRRMLRHGAHPGSPVMAGPVAFGGSVADRPSSPLSRAVASPVRVAFGPVAAQVVGDGVSMPSVPRSARRGLRAVLYPMSRPAGTPARDVACVRDNGLSRDASMPWPGCGVIAADRSLLSPLQAQYALVEQAGGPAPMREVPAPPMPAPPSPAASAMPARMPAARATPTAWSRSLPAMANAGHY</sequence>
<organism evidence="2 3">
    <name type="scientific">Novacetimonas cocois</name>
    <dbReference type="NCBI Taxonomy" id="1747507"/>
    <lineage>
        <taxon>Bacteria</taxon>
        <taxon>Pseudomonadati</taxon>
        <taxon>Pseudomonadota</taxon>
        <taxon>Alphaproteobacteria</taxon>
        <taxon>Acetobacterales</taxon>
        <taxon>Acetobacteraceae</taxon>
        <taxon>Novacetimonas</taxon>
    </lineage>
</organism>
<dbReference type="RefSeq" id="WP_133258689.1">
    <property type="nucleotide sequence ID" value="NZ_QEXL01000007.1"/>
</dbReference>
<keyword evidence="3" id="KW-1185">Reference proteome</keyword>
<reference evidence="2 3" key="1">
    <citation type="submission" date="2018-05" db="EMBL/GenBank/DDBJ databases">
        <title>Komagataeibacter cocois sp. nov., for a novel cellulose- producing strain isolated from coconut milk.</title>
        <authorList>
            <person name="Liu L."/>
            <person name="Wang Y."/>
            <person name="Liu S."/>
            <person name="Bi J."/>
            <person name="Chen H."/>
            <person name="Deng J."/>
            <person name="Zhang C."/>
            <person name="Hu Q."/>
            <person name="Li C."/>
        </authorList>
    </citation>
    <scope>NUCLEOTIDE SEQUENCE [LARGE SCALE GENOMIC DNA]</scope>
    <source>
        <strain evidence="2 3">WE7</strain>
    </source>
</reference>
<accession>A0A365YX60</accession>
<feature type="region of interest" description="Disordered" evidence="1">
    <location>
        <begin position="1"/>
        <end position="20"/>
    </location>
</feature>
<dbReference type="Proteomes" id="UP000252680">
    <property type="component" value="Unassembled WGS sequence"/>
</dbReference>
<dbReference type="EMBL" id="QEXL01000007">
    <property type="protein sequence ID" value="RBM07755.1"/>
    <property type="molecule type" value="Genomic_DNA"/>
</dbReference>
<proteinExistence type="predicted"/>
<evidence type="ECO:0000256" key="1">
    <source>
        <dbReference type="SAM" id="MobiDB-lite"/>
    </source>
</evidence>
<dbReference type="AlphaFoldDB" id="A0A365YX60"/>
<name>A0A365YX60_9PROT</name>